<reference evidence="3 4" key="1">
    <citation type="submission" date="2018-06" db="EMBL/GenBank/DDBJ databases">
        <title>Phytoactinopolyspora halophila sp. nov., a novel halophilic actinomycete isolated from a saline soil in China.</title>
        <authorList>
            <person name="Tang S.-K."/>
        </authorList>
    </citation>
    <scope>NUCLEOTIDE SEQUENCE [LARGE SCALE GENOMIC DNA]</scope>
    <source>
        <strain evidence="3 4">YIM 96934</strain>
    </source>
</reference>
<dbReference type="InterPro" id="IPR029063">
    <property type="entry name" value="SAM-dependent_MTases_sf"/>
</dbReference>
<evidence type="ECO:0000313" key="4">
    <source>
        <dbReference type="Proteomes" id="UP000250462"/>
    </source>
</evidence>
<dbReference type="SUPFAM" id="SSF53335">
    <property type="entry name" value="S-adenosyl-L-methionine-dependent methyltransferases"/>
    <property type="match status" value="1"/>
</dbReference>
<feature type="domain" description="THUMP-like" evidence="2">
    <location>
        <begin position="335"/>
        <end position="407"/>
    </location>
</feature>
<dbReference type="GO" id="GO:0008168">
    <property type="term" value="F:methyltransferase activity"/>
    <property type="evidence" value="ECO:0007669"/>
    <property type="project" value="UniProtKB-KW"/>
</dbReference>
<dbReference type="InterPro" id="IPR041698">
    <property type="entry name" value="Methyltransf_25"/>
</dbReference>
<dbReference type="Proteomes" id="UP000250462">
    <property type="component" value="Unassembled WGS sequence"/>
</dbReference>
<dbReference type="EMBL" id="QMIG01000019">
    <property type="protein sequence ID" value="RAW11655.1"/>
    <property type="molecule type" value="Genomic_DNA"/>
</dbReference>
<dbReference type="InterPro" id="IPR041497">
    <property type="entry name" value="Thump-like"/>
</dbReference>
<dbReference type="CDD" id="cd02440">
    <property type="entry name" value="AdoMet_MTases"/>
    <property type="match status" value="1"/>
</dbReference>
<accession>A0A329QGT1</accession>
<keyword evidence="3" id="KW-0489">Methyltransferase</keyword>
<name>A0A329QGT1_9ACTN</name>
<sequence>MRRLTSPDGRALLEEATRSYAIENEFALGTRLRRHHDGELVAAALTQARLRSRAVAKFAPDDAARMFFTVDGYEQATRASVATHRAARIASATGPALDLCCGIGGDLISLARAGLDVTGIEADELTADIARLNIEALGLGARARVLTADATAVDRTPFTVVTCDPSRRTARGRSFDVDAYQPSWPFVLDLLAEDSCVKVAPGIPRDRIPAGVEAEWISDDGDVKEAALWSGVLAEPGVRCRATILVSNREADPCKREADPAFCPGPSSRSVNALTDADDPGTAEIGPPGRFLYEPDGAVIRSGLVTAVAALTGGWLLDPSIAYISSDTLAPTPFARGFEITDVLPYDVKKLRRYVRERGIGTLTIKKRGVDVEPDQLRRTLRPDGTASATLVVTRVAGRATVIAATPLS</sequence>
<evidence type="ECO:0000313" key="3">
    <source>
        <dbReference type="EMBL" id="RAW11655.1"/>
    </source>
</evidence>
<dbReference type="PANTHER" id="PTHR14741">
    <property type="entry name" value="S-ADENOSYLMETHIONINE-DEPENDENT METHYLTRANSFERASE RELATED"/>
    <property type="match status" value="1"/>
</dbReference>
<dbReference type="PANTHER" id="PTHR14741:SF32">
    <property type="entry name" value="TRIMETHYLGUANOSINE SYNTHASE"/>
    <property type="match status" value="1"/>
</dbReference>
<dbReference type="Gene3D" id="3.40.50.150">
    <property type="entry name" value="Vaccinia Virus protein VP39"/>
    <property type="match status" value="1"/>
</dbReference>
<organism evidence="3 4">
    <name type="scientific">Phytoactinopolyspora halophila</name>
    <dbReference type="NCBI Taxonomy" id="1981511"/>
    <lineage>
        <taxon>Bacteria</taxon>
        <taxon>Bacillati</taxon>
        <taxon>Actinomycetota</taxon>
        <taxon>Actinomycetes</taxon>
        <taxon>Jiangellales</taxon>
        <taxon>Jiangellaceae</taxon>
        <taxon>Phytoactinopolyspora</taxon>
    </lineage>
</organism>
<protein>
    <submittedName>
        <fullName evidence="3">SAM-dependent methyltransferase</fullName>
    </submittedName>
</protein>
<dbReference type="AlphaFoldDB" id="A0A329QGT1"/>
<keyword evidence="3" id="KW-0808">Transferase</keyword>
<evidence type="ECO:0000259" key="1">
    <source>
        <dbReference type="Pfam" id="PF13649"/>
    </source>
</evidence>
<gene>
    <name evidence="3" type="ORF">DPM12_16180</name>
</gene>
<dbReference type="GO" id="GO:0032259">
    <property type="term" value="P:methylation"/>
    <property type="evidence" value="ECO:0007669"/>
    <property type="project" value="UniProtKB-KW"/>
</dbReference>
<dbReference type="Pfam" id="PF18096">
    <property type="entry name" value="Thump_like"/>
    <property type="match status" value="1"/>
</dbReference>
<comment type="caution">
    <text evidence="3">The sequence shown here is derived from an EMBL/GenBank/DDBJ whole genome shotgun (WGS) entry which is preliminary data.</text>
</comment>
<feature type="domain" description="Methyltransferase" evidence="1">
    <location>
        <begin position="97"/>
        <end position="163"/>
    </location>
</feature>
<evidence type="ECO:0000259" key="2">
    <source>
        <dbReference type="Pfam" id="PF18096"/>
    </source>
</evidence>
<proteinExistence type="predicted"/>
<dbReference type="Pfam" id="PF13649">
    <property type="entry name" value="Methyltransf_25"/>
    <property type="match status" value="1"/>
</dbReference>
<dbReference type="OrthoDB" id="9810570at2"/>
<keyword evidence="4" id="KW-1185">Reference proteome</keyword>